<name>A0A7I8D7X5_9BACL</name>
<dbReference type="EMBL" id="AP023366">
    <property type="protein sequence ID" value="BCJ86214.1"/>
    <property type="molecule type" value="Genomic_DNA"/>
</dbReference>
<evidence type="ECO:0000256" key="2">
    <source>
        <dbReference type="ARBA" id="ARBA00021310"/>
    </source>
</evidence>
<feature type="domain" description="DNA replication/recombination mediator RecO N-terminal" evidence="8">
    <location>
        <begin position="3"/>
        <end position="78"/>
    </location>
</feature>
<reference evidence="9 10" key="1">
    <citation type="submission" date="2020-08" db="EMBL/GenBank/DDBJ databases">
        <title>Complete Genome Sequence of Effusibacillus dendaii Strain skT53, Isolated from Farmland soil.</title>
        <authorList>
            <person name="Konishi T."/>
            <person name="Kawasaki H."/>
        </authorList>
    </citation>
    <scope>NUCLEOTIDE SEQUENCE [LARGE SCALE GENOMIC DNA]</scope>
    <source>
        <strain evidence="10">skT53</strain>
    </source>
</reference>
<keyword evidence="5 7" id="KW-0234">DNA repair</keyword>
<dbReference type="KEGG" id="eff:skT53_11990"/>
<evidence type="ECO:0000256" key="3">
    <source>
        <dbReference type="ARBA" id="ARBA00022763"/>
    </source>
</evidence>
<organism evidence="9 10">
    <name type="scientific">Effusibacillus dendaii</name>
    <dbReference type="NCBI Taxonomy" id="2743772"/>
    <lineage>
        <taxon>Bacteria</taxon>
        <taxon>Bacillati</taxon>
        <taxon>Bacillota</taxon>
        <taxon>Bacilli</taxon>
        <taxon>Bacillales</taxon>
        <taxon>Alicyclobacillaceae</taxon>
        <taxon>Effusibacillus</taxon>
    </lineage>
</organism>
<comment type="function">
    <text evidence="7">Involved in DNA repair and RecF pathway recombination.</text>
</comment>
<evidence type="ECO:0000256" key="6">
    <source>
        <dbReference type="ARBA" id="ARBA00033409"/>
    </source>
</evidence>
<dbReference type="SUPFAM" id="SSF50249">
    <property type="entry name" value="Nucleic acid-binding proteins"/>
    <property type="match status" value="1"/>
</dbReference>
<dbReference type="InterPro" id="IPR037278">
    <property type="entry name" value="ARFGAP/RecO"/>
</dbReference>
<evidence type="ECO:0000259" key="8">
    <source>
        <dbReference type="Pfam" id="PF11967"/>
    </source>
</evidence>
<evidence type="ECO:0000256" key="1">
    <source>
        <dbReference type="ARBA" id="ARBA00007452"/>
    </source>
</evidence>
<protein>
    <recommendedName>
        <fullName evidence="2 7">DNA repair protein RecO</fullName>
    </recommendedName>
    <alternativeName>
        <fullName evidence="6 7">Recombination protein O</fullName>
    </alternativeName>
</protein>
<dbReference type="PANTHER" id="PTHR33991">
    <property type="entry name" value="DNA REPAIR PROTEIN RECO"/>
    <property type="match status" value="1"/>
</dbReference>
<gene>
    <name evidence="7 9" type="primary">recO</name>
    <name evidence="9" type="ORF">skT53_11990</name>
</gene>
<dbReference type="Proteomes" id="UP000593802">
    <property type="component" value="Chromosome"/>
</dbReference>
<dbReference type="HAMAP" id="MF_00201">
    <property type="entry name" value="RecO"/>
    <property type="match status" value="1"/>
</dbReference>
<dbReference type="NCBIfam" id="TIGR00613">
    <property type="entry name" value="reco"/>
    <property type="match status" value="1"/>
</dbReference>
<dbReference type="AlphaFoldDB" id="A0A7I8D7X5"/>
<dbReference type="PANTHER" id="PTHR33991:SF1">
    <property type="entry name" value="DNA REPAIR PROTEIN RECO"/>
    <property type="match status" value="1"/>
</dbReference>
<keyword evidence="10" id="KW-1185">Reference proteome</keyword>
<sequence>MNKTEAIVLRAIDYGETNKIVTLLTNKYGKLAVLAKGANKPQSRLVSVTQPFVRGHWLLFGGNSGMPSVSQAELLESFRTIREDLSLSTFASCMAELTDRVLEDRQPYGAVFSLLLHMLRYLEEGKDPEVLLRIFEVKMFYAAGIQPNLTVCAHCGRRIEEAVRFSIRLSGPLCYNCHDSDPQAMELKPVVYKLIRLFQSVDITRLGSLQVGSEAKQQLRKLNRHYLEEQGGVFLKTYHFLDQIEKLGL</sequence>
<dbReference type="SUPFAM" id="SSF57863">
    <property type="entry name" value="ArfGap/RecO-like zinc finger"/>
    <property type="match status" value="1"/>
</dbReference>
<dbReference type="InterPro" id="IPR003717">
    <property type="entry name" value="RecO"/>
</dbReference>
<dbReference type="GO" id="GO:0006302">
    <property type="term" value="P:double-strand break repair"/>
    <property type="evidence" value="ECO:0007669"/>
    <property type="project" value="TreeGrafter"/>
</dbReference>
<dbReference type="Pfam" id="PF02565">
    <property type="entry name" value="RecO_C"/>
    <property type="match status" value="1"/>
</dbReference>
<dbReference type="GO" id="GO:0006310">
    <property type="term" value="P:DNA recombination"/>
    <property type="evidence" value="ECO:0007669"/>
    <property type="project" value="UniProtKB-UniRule"/>
</dbReference>
<dbReference type="Pfam" id="PF11967">
    <property type="entry name" value="RecO_N"/>
    <property type="match status" value="1"/>
</dbReference>
<evidence type="ECO:0000256" key="7">
    <source>
        <dbReference type="HAMAP-Rule" id="MF_00201"/>
    </source>
</evidence>
<keyword evidence="4 7" id="KW-0233">DNA recombination</keyword>
<proteinExistence type="inferred from homology"/>
<dbReference type="InterPro" id="IPR012340">
    <property type="entry name" value="NA-bd_OB-fold"/>
</dbReference>
<evidence type="ECO:0000313" key="9">
    <source>
        <dbReference type="EMBL" id="BCJ86214.1"/>
    </source>
</evidence>
<dbReference type="Gene3D" id="2.40.50.140">
    <property type="entry name" value="Nucleic acid-binding proteins"/>
    <property type="match status" value="1"/>
</dbReference>
<evidence type="ECO:0000313" key="10">
    <source>
        <dbReference type="Proteomes" id="UP000593802"/>
    </source>
</evidence>
<accession>A0A7I8D7X5</accession>
<dbReference type="InterPro" id="IPR042242">
    <property type="entry name" value="RecO_C"/>
</dbReference>
<evidence type="ECO:0000256" key="4">
    <source>
        <dbReference type="ARBA" id="ARBA00023172"/>
    </source>
</evidence>
<dbReference type="GO" id="GO:0043590">
    <property type="term" value="C:bacterial nucleoid"/>
    <property type="evidence" value="ECO:0007669"/>
    <property type="project" value="TreeGrafter"/>
</dbReference>
<keyword evidence="3 7" id="KW-0227">DNA damage</keyword>
<dbReference type="RefSeq" id="WP_200760237.1">
    <property type="nucleotide sequence ID" value="NZ_AP023366.1"/>
</dbReference>
<dbReference type="InterPro" id="IPR022572">
    <property type="entry name" value="DNA_rep/recomb_RecO_N"/>
</dbReference>
<dbReference type="Gene3D" id="1.20.1440.120">
    <property type="entry name" value="Recombination protein O, C-terminal domain"/>
    <property type="match status" value="1"/>
</dbReference>
<comment type="similarity">
    <text evidence="1 7">Belongs to the RecO family.</text>
</comment>
<evidence type="ECO:0000256" key="5">
    <source>
        <dbReference type="ARBA" id="ARBA00023204"/>
    </source>
</evidence>